<keyword evidence="1" id="KW-0614">Plasmid</keyword>
<name>F7XFW9_SINMM</name>
<dbReference type="KEGG" id="smx:SM11_pD0613"/>
<gene>
    <name evidence="1" type="ordered locus">SM11_pD0613</name>
</gene>
<sequence>MMRHPRIDTPYSMNRSIYSVKKPILPRDDGN</sequence>
<evidence type="ECO:0000313" key="2">
    <source>
        <dbReference type="Proteomes" id="UP000009045"/>
    </source>
</evidence>
<proteinExistence type="predicted"/>
<accession>F7XFW9</accession>
<dbReference type="HOGENOM" id="CLU_3398503_0_0_5"/>
<protein>
    <submittedName>
        <fullName evidence="1">Uncharacterized protein</fullName>
    </submittedName>
</protein>
<dbReference type="EMBL" id="CP001832">
    <property type="protein sequence ID" value="AEH83445.1"/>
    <property type="molecule type" value="Genomic_DNA"/>
</dbReference>
<evidence type="ECO:0000313" key="1">
    <source>
        <dbReference type="EMBL" id="AEH83445.1"/>
    </source>
</evidence>
<reference evidence="1 2" key="1">
    <citation type="journal article" date="2011" name="J. Biotechnol.">
        <title>The complete genome sequence of the dominant Sinorhizobium meliloti field isolate SM11 extends the S. meliloti pan-genome.</title>
        <authorList>
            <person name="Schneiker-Bekel S."/>
            <person name="Wibberg D."/>
            <person name="Bekel T."/>
            <person name="Blom J."/>
            <person name="Linke B."/>
            <person name="Neuweger H."/>
            <person name="Stiens M."/>
            <person name="Vorholter F.J."/>
            <person name="Weidner S."/>
            <person name="Goesmann A."/>
            <person name="Puhler A."/>
            <person name="Schluter A."/>
        </authorList>
    </citation>
    <scope>NUCLEOTIDE SEQUENCE [LARGE SCALE GENOMIC DNA]</scope>
    <source>
        <strain evidence="1 2">SM11</strain>
        <plasmid evidence="2">pSmeSM11d</plasmid>
    </source>
</reference>
<geneLocation type="plasmid" evidence="1 2">
    <name>pSmeSM11d</name>
</geneLocation>
<dbReference type="AlphaFoldDB" id="F7XFW9"/>
<dbReference type="Proteomes" id="UP000009045">
    <property type="component" value="Plasmid pSmeSM11d"/>
</dbReference>
<organism evidence="1 2">
    <name type="scientific">Sinorhizobium meliloti (strain SM11)</name>
    <dbReference type="NCBI Taxonomy" id="707241"/>
    <lineage>
        <taxon>Bacteria</taxon>
        <taxon>Pseudomonadati</taxon>
        <taxon>Pseudomonadota</taxon>
        <taxon>Alphaproteobacteria</taxon>
        <taxon>Hyphomicrobiales</taxon>
        <taxon>Rhizobiaceae</taxon>
        <taxon>Sinorhizobium/Ensifer group</taxon>
        <taxon>Sinorhizobium</taxon>
    </lineage>
</organism>